<feature type="domain" description="Polymerase/histidinol phosphatase N-terminal" evidence="1">
    <location>
        <begin position="7"/>
        <end position="72"/>
    </location>
</feature>
<dbReference type="EMBL" id="VBOZ01000008">
    <property type="protein sequence ID" value="TMQ66745.1"/>
    <property type="molecule type" value="Genomic_DNA"/>
</dbReference>
<dbReference type="Gene3D" id="1.10.150.650">
    <property type="match status" value="1"/>
</dbReference>
<reference evidence="2 3" key="1">
    <citation type="journal article" date="2019" name="Nat. Microbiol.">
        <title>Mediterranean grassland soil C-N compound turnover is dependent on rainfall and depth, and is mediated by genomically divergent microorganisms.</title>
        <authorList>
            <person name="Diamond S."/>
            <person name="Andeer P.F."/>
            <person name="Li Z."/>
            <person name="Crits-Christoph A."/>
            <person name="Burstein D."/>
            <person name="Anantharaman K."/>
            <person name="Lane K.R."/>
            <person name="Thomas B.C."/>
            <person name="Pan C."/>
            <person name="Northen T.R."/>
            <person name="Banfield J.F."/>
        </authorList>
    </citation>
    <scope>NUCLEOTIDE SEQUENCE [LARGE SCALE GENOMIC DNA]</scope>
    <source>
        <strain evidence="2">WS_9</strain>
    </source>
</reference>
<evidence type="ECO:0000259" key="1">
    <source>
        <dbReference type="SMART" id="SM00481"/>
    </source>
</evidence>
<dbReference type="GO" id="GO:0004534">
    <property type="term" value="F:5'-3' RNA exonuclease activity"/>
    <property type="evidence" value="ECO:0007669"/>
    <property type="project" value="TreeGrafter"/>
</dbReference>
<dbReference type="InterPro" id="IPR052018">
    <property type="entry name" value="PHP_domain"/>
</dbReference>
<dbReference type="CDD" id="cd07438">
    <property type="entry name" value="PHP_HisPPase_AMP"/>
    <property type="match status" value="1"/>
</dbReference>
<sequence length="283" mass="30426">MTAVSTIDLHLHSTASDGSYPAEAVVAMAERNGVRVLALTDHDSLDGIPAAEERAKSSGIRVIPGVELSVSEAGIDVHLLAYGFDPLEKGLVAAIARYRDSRRERARKMLARLKGLGIKIALEEVEEIAHGGALGRPHVAEALMQGGHIETFQEAFQRYLGHHAPAYVPKQTVTLEEAVSVVREACGVTVLAHPGTLNRDHLIAAWAARGLDGIEVWHSKHAAADVARFKGIAKQHGLLMTGGSDYHGERTPDVSIGGVLVPETALKELDETLRARRPLRAPR</sequence>
<dbReference type="PANTHER" id="PTHR42924:SF3">
    <property type="entry name" value="POLYMERASE_HISTIDINOL PHOSPHATASE N-TERMINAL DOMAIN-CONTAINING PROTEIN"/>
    <property type="match status" value="1"/>
</dbReference>
<dbReference type="AlphaFoldDB" id="A0A538TT26"/>
<dbReference type="Pfam" id="PF02811">
    <property type="entry name" value="PHP"/>
    <property type="match status" value="1"/>
</dbReference>
<dbReference type="SMART" id="SM00481">
    <property type="entry name" value="POLIIIAc"/>
    <property type="match status" value="1"/>
</dbReference>
<gene>
    <name evidence="2" type="ORF">E6K79_02230</name>
</gene>
<dbReference type="SUPFAM" id="SSF89550">
    <property type="entry name" value="PHP domain-like"/>
    <property type="match status" value="1"/>
</dbReference>
<dbReference type="Gene3D" id="3.20.20.140">
    <property type="entry name" value="Metal-dependent hydrolases"/>
    <property type="match status" value="1"/>
</dbReference>
<organism evidence="2 3">
    <name type="scientific">Eiseniibacteriota bacterium</name>
    <dbReference type="NCBI Taxonomy" id="2212470"/>
    <lineage>
        <taxon>Bacteria</taxon>
        <taxon>Candidatus Eiseniibacteriota</taxon>
    </lineage>
</organism>
<name>A0A538TT26_UNCEI</name>
<dbReference type="PANTHER" id="PTHR42924">
    <property type="entry name" value="EXONUCLEASE"/>
    <property type="match status" value="1"/>
</dbReference>
<comment type="caution">
    <text evidence="2">The sequence shown here is derived from an EMBL/GenBank/DDBJ whole genome shotgun (WGS) entry which is preliminary data.</text>
</comment>
<proteinExistence type="predicted"/>
<dbReference type="InterPro" id="IPR003141">
    <property type="entry name" value="Pol/His_phosphatase_N"/>
</dbReference>
<dbReference type="InterPro" id="IPR016195">
    <property type="entry name" value="Pol/histidinol_Pase-like"/>
</dbReference>
<dbReference type="InterPro" id="IPR004013">
    <property type="entry name" value="PHP_dom"/>
</dbReference>
<evidence type="ECO:0000313" key="3">
    <source>
        <dbReference type="Proteomes" id="UP000317691"/>
    </source>
</evidence>
<dbReference type="Proteomes" id="UP000317691">
    <property type="component" value="Unassembled WGS sequence"/>
</dbReference>
<evidence type="ECO:0000313" key="2">
    <source>
        <dbReference type="EMBL" id="TMQ66745.1"/>
    </source>
</evidence>
<accession>A0A538TT26</accession>
<dbReference type="GO" id="GO:0035312">
    <property type="term" value="F:5'-3' DNA exonuclease activity"/>
    <property type="evidence" value="ECO:0007669"/>
    <property type="project" value="TreeGrafter"/>
</dbReference>
<protein>
    <submittedName>
        <fullName evidence="2">PHP domain-containing protein</fullName>
    </submittedName>
</protein>